<evidence type="ECO:0000313" key="2">
    <source>
        <dbReference type="EMBL" id="MFC6385136.1"/>
    </source>
</evidence>
<feature type="compositionally biased region" description="Basic and acidic residues" evidence="1">
    <location>
        <begin position="1"/>
        <end position="10"/>
    </location>
</feature>
<evidence type="ECO:0000313" key="3">
    <source>
        <dbReference type="Proteomes" id="UP001596267"/>
    </source>
</evidence>
<dbReference type="RefSeq" id="WP_253053709.1">
    <property type="nucleotide sequence ID" value="NZ_JAMXWN010000005.1"/>
</dbReference>
<organism evidence="2 3">
    <name type="scientific">Sporolactobacillus kofuensis</name>
    <dbReference type="NCBI Taxonomy" id="269672"/>
    <lineage>
        <taxon>Bacteria</taxon>
        <taxon>Bacillati</taxon>
        <taxon>Bacillota</taxon>
        <taxon>Bacilli</taxon>
        <taxon>Bacillales</taxon>
        <taxon>Sporolactobacillaceae</taxon>
        <taxon>Sporolactobacillus</taxon>
    </lineage>
</organism>
<proteinExistence type="predicted"/>
<reference evidence="3" key="1">
    <citation type="journal article" date="2019" name="Int. J. Syst. Evol. Microbiol.">
        <title>The Global Catalogue of Microorganisms (GCM) 10K type strain sequencing project: providing services to taxonomists for standard genome sequencing and annotation.</title>
        <authorList>
            <consortium name="The Broad Institute Genomics Platform"/>
            <consortium name="The Broad Institute Genome Sequencing Center for Infectious Disease"/>
            <person name="Wu L."/>
            <person name="Ma J."/>
        </authorList>
    </citation>
    <scope>NUCLEOTIDE SEQUENCE [LARGE SCALE GENOMIC DNA]</scope>
    <source>
        <strain evidence="3">CCUG 42001</strain>
    </source>
</reference>
<gene>
    <name evidence="2" type="ORF">ACFP7A_00855</name>
</gene>
<dbReference type="Proteomes" id="UP001596267">
    <property type="component" value="Unassembled WGS sequence"/>
</dbReference>
<protein>
    <recommendedName>
        <fullName evidence="4">HNH endonuclease</fullName>
    </recommendedName>
</protein>
<accession>A0ABW1WBS0</accession>
<evidence type="ECO:0000256" key="1">
    <source>
        <dbReference type="SAM" id="MobiDB-lite"/>
    </source>
</evidence>
<sequence length="128" mass="15918">MDQRREQSDKYRHRRYNRQRTDKREQQFYKSRQWEQLRQYLAGYYHGLCVYSYLVEHKIVPYYTMHHIIPVKDDWSKRFNSNCIIPLCESVHQRVEKAYREGRKKETQEQLFELLKRWRDGAGGTEKV</sequence>
<name>A0ABW1WBS0_9BACL</name>
<dbReference type="EMBL" id="JBHSTQ010000001">
    <property type="protein sequence ID" value="MFC6385136.1"/>
    <property type="molecule type" value="Genomic_DNA"/>
</dbReference>
<comment type="caution">
    <text evidence="2">The sequence shown here is derived from an EMBL/GenBank/DDBJ whole genome shotgun (WGS) entry which is preliminary data.</text>
</comment>
<feature type="region of interest" description="Disordered" evidence="1">
    <location>
        <begin position="1"/>
        <end position="24"/>
    </location>
</feature>
<keyword evidence="3" id="KW-1185">Reference proteome</keyword>
<evidence type="ECO:0008006" key="4">
    <source>
        <dbReference type="Google" id="ProtNLM"/>
    </source>
</evidence>